<evidence type="ECO:0000313" key="1">
    <source>
        <dbReference type="EMBL" id="EKN32674.1"/>
    </source>
</evidence>
<gene>
    <name evidence="1" type="ORF">HMPREF1059_00571</name>
</gene>
<evidence type="ECO:0000313" key="2">
    <source>
        <dbReference type="Proteomes" id="UP000006262"/>
    </source>
</evidence>
<name>A0AAD2TSU0_PARDI</name>
<reference evidence="1 2" key="1">
    <citation type="submission" date="2012-02" db="EMBL/GenBank/DDBJ databases">
        <title>The Genome Sequence of Parabacteroides distasonis CL09T03C24.</title>
        <authorList>
            <consortium name="The Broad Institute Genome Sequencing Platform"/>
            <person name="Earl A."/>
            <person name="Ward D."/>
            <person name="Feldgarden M."/>
            <person name="Gevers D."/>
            <person name="Zitomersky N.L."/>
            <person name="Coyne M.J."/>
            <person name="Comstock L.E."/>
            <person name="Young S.K."/>
            <person name="Zeng Q."/>
            <person name="Gargeya S."/>
            <person name="Fitzgerald M."/>
            <person name="Haas B."/>
            <person name="Abouelleil A."/>
            <person name="Alvarado L."/>
            <person name="Arachchi H.M."/>
            <person name="Berlin A."/>
            <person name="Chapman S.B."/>
            <person name="Gearin G."/>
            <person name="Goldberg J."/>
            <person name="Griggs A."/>
            <person name="Gujja S."/>
            <person name="Hansen M."/>
            <person name="Heiman D."/>
            <person name="Howarth C."/>
            <person name="Larimer J."/>
            <person name="Lui A."/>
            <person name="MacDonald P.J.P."/>
            <person name="McCowen C."/>
            <person name="Montmayeur A."/>
            <person name="Murphy C."/>
            <person name="Neiman D."/>
            <person name="Pearson M."/>
            <person name="Priest M."/>
            <person name="Roberts A."/>
            <person name="Saif S."/>
            <person name="Shea T."/>
            <person name="Sisk P."/>
            <person name="Stolte C."/>
            <person name="Sykes S."/>
            <person name="Wortman J."/>
            <person name="Nusbaum C."/>
            <person name="Birren B."/>
        </authorList>
    </citation>
    <scope>NUCLEOTIDE SEQUENCE [LARGE SCALE GENOMIC DNA]</scope>
    <source>
        <strain evidence="1 2">CL09T03C24</strain>
    </source>
</reference>
<dbReference type="AlphaFoldDB" id="A0AAD2TSU0"/>
<dbReference type="EMBL" id="AGZN01000005">
    <property type="protein sequence ID" value="EKN32674.1"/>
    <property type="molecule type" value="Genomic_DNA"/>
</dbReference>
<protein>
    <submittedName>
        <fullName evidence="1">Uncharacterized protein</fullName>
    </submittedName>
</protein>
<dbReference type="Proteomes" id="UP000006262">
    <property type="component" value="Unassembled WGS sequence"/>
</dbReference>
<sequence>MLLPNFVDMEMKLSLHINDDLQKTVITNVMTLVCHNNVRSIIMNIF</sequence>
<accession>A0AAD2TSU0</accession>
<comment type="caution">
    <text evidence="1">The sequence shown here is derived from an EMBL/GenBank/DDBJ whole genome shotgun (WGS) entry which is preliminary data.</text>
</comment>
<organism evidence="1 2">
    <name type="scientific">Parabacteroides distasonis CL09T03C24</name>
    <dbReference type="NCBI Taxonomy" id="999417"/>
    <lineage>
        <taxon>Bacteria</taxon>
        <taxon>Pseudomonadati</taxon>
        <taxon>Bacteroidota</taxon>
        <taxon>Bacteroidia</taxon>
        <taxon>Bacteroidales</taxon>
        <taxon>Tannerellaceae</taxon>
        <taxon>Parabacteroides</taxon>
    </lineage>
</organism>
<proteinExistence type="predicted"/>